<feature type="compositionally biased region" description="Basic and acidic residues" evidence="1">
    <location>
        <begin position="81"/>
        <end position="98"/>
    </location>
</feature>
<feature type="compositionally biased region" description="Pro residues" evidence="1">
    <location>
        <begin position="232"/>
        <end position="246"/>
    </location>
</feature>
<evidence type="ECO:0000313" key="3">
    <source>
        <dbReference type="Proteomes" id="UP000637788"/>
    </source>
</evidence>
<accession>A0A917R1C0</accession>
<evidence type="ECO:0000313" key="2">
    <source>
        <dbReference type="EMBL" id="GGK81823.1"/>
    </source>
</evidence>
<feature type="compositionally biased region" description="Pro residues" evidence="1">
    <location>
        <begin position="23"/>
        <end position="34"/>
    </location>
</feature>
<dbReference type="EMBL" id="BMPQ01000012">
    <property type="protein sequence ID" value="GGK81823.1"/>
    <property type="molecule type" value="Genomic_DNA"/>
</dbReference>
<reference evidence="2" key="1">
    <citation type="journal article" date="2014" name="Int. J. Syst. Evol. Microbiol.">
        <title>Complete genome sequence of Corynebacterium casei LMG S-19264T (=DSM 44701T), isolated from a smear-ripened cheese.</title>
        <authorList>
            <consortium name="US DOE Joint Genome Institute (JGI-PGF)"/>
            <person name="Walter F."/>
            <person name="Albersmeier A."/>
            <person name="Kalinowski J."/>
            <person name="Ruckert C."/>
        </authorList>
    </citation>
    <scope>NUCLEOTIDE SEQUENCE</scope>
    <source>
        <strain evidence="2">JCM 3035</strain>
    </source>
</reference>
<gene>
    <name evidence="2" type="ORF">GCM10010094_48880</name>
</gene>
<dbReference type="AlphaFoldDB" id="A0A917R1C0"/>
<sequence length="526" mass="54396">MAGRLPEYEETGGALSTEARRTPVPPRPSTPPGGAPGTPADQASEEAETTVPLPRRDPEGSPRRSGIAGALPGGGAAPARGFDEDGRRAFEGYDDRETPPVGPLRFPDLRPTDSRQRPPATPPPPPASARFPDTPPSATGSLPRVESPGVPPRPAAEPRSTTRSGDGLLVPPPPVAEPKATVTPQRVAPGFPQRPFAPPRPSVPAPPVVPPRRASVPEETFSETTRRLRPIPAEPPADPPPKPAPAGAPAGRPFVSLAPPDTYDDDTARLRPIGARVRPRVAAAAACVVLGFGLIGGAVAGSWLTGDSGGDAGARDSFTAAGDLWHSVPVDELFPPTVQGEGAGPGGADRTWTRIAVAPDSGCADAFDPLLRKALAPAGCLRLLRATYTDATRSHVTTVGLLFTKADSAAMGVLSSQFEDEGLDGRRDLMPRPYAAKGTVAAGFGDDQRASWTVSVLTDAPVVVYAVSGFADGRTVTEPQPAEDAMKTDATTPPAQAGLGHDAQGLADRIERGLRKTVNPATEKPS</sequence>
<protein>
    <submittedName>
        <fullName evidence="2">Uncharacterized protein</fullName>
    </submittedName>
</protein>
<feature type="region of interest" description="Disordered" evidence="1">
    <location>
        <begin position="1"/>
        <end position="265"/>
    </location>
</feature>
<keyword evidence="3" id="KW-1185">Reference proteome</keyword>
<comment type="caution">
    <text evidence="2">The sequence shown here is derived from an EMBL/GenBank/DDBJ whole genome shotgun (WGS) entry which is preliminary data.</text>
</comment>
<name>A0A917R1C0_9ACTN</name>
<evidence type="ECO:0000256" key="1">
    <source>
        <dbReference type="SAM" id="MobiDB-lite"/>
    </source>
</evidence>
<dbReference type="Proteomes" id="UP000637788">
    <property type="component" value="Unassembled WGS sequence"/>
</dbReference>
<organism evidence="2 3">
    <name type="scientific">Streptomyces flaveus</name>
    <dbReference type="NCBI Taxonomy" id="66370"/>
    <lineage>
        <taxon>Bacteria</taxon>
        <taxon>Bacillati</taxon>
        <taxon>Actinomycetota</taxon>
        <taxon>Actinomycetes</taxon>
        <taxon>Kitasatosporales</taxon>
        <taxon>Streptomycetaceae</taxon>
        <taxon>Streptomyces</taxon>
        <taxon>Streptomyces aurantiacus group</taxon>
    </lineage>
</organism>
<feature type="compositionally biased region" description="Pro residues" evidence="1">
    <location>
        <begin position="195"/>
        <end position="210"/>
    </location>
</feature>
<reference evidence="2" key="2">
    <citation type="submission" date="2020-09" db="EMBL/GenBank/DDBJ databases">
        <authorList>
            <person name="Sun Q."/>
            <person name="Ohkuma M."/>
        </authorList>
    </citation>
    <scope>NUCLEOTIDE SEQUENCE</scope>
    <source>
        <strain evidence="2">JCM 3035</strain>
    </source>
</reference>
<feature type="compositionally biased region" description="Basic and acidic residues" evidence="1">
    <location>
        <begin position="107"/>
        <end position="116"/>
    </location>
</feature>
<feature type="region of interest" description="Disordered" evidence="1">
    <location>
        <begin position="474"/>
        <end position="526"/>
    </location>
</feature>
<proteinExistence type="predicted"/>